<dbReference type="Proteomes" id="UP000752171">
    <property type="component" value="Unassembled WGS sequence"/>
</dbReference>
<dbReference type="PANTHER" id="PTHR40472:SF10">
    <property type="entry name" value="RAPUNZEL 5"/>
    <property type="match status" value="1"/>
</dbReference>
<evidence type="ECO:0000256" key="1">
    <source>
        <dbReference type="SAM" id="Coils"/>
    </source>
</evidence>
<dbReference type="AlphaFoldDB" id="A0A8T2MPK3"/>
<sequence>MTYLTVLQREHLPALKGLRQGLSLPASKMNRVEEWVLENRSKIEKGVEIMGQGCEILAATVGQFHPILEAVFVASAEILSNPEGKEAKYLAEQFERVNQKLEGIQDEIEKIALELQRTSMNKQNFDREAQMISQYEKFQDFVLAKPKFKEKKKEKFISHFENTDGDLNIDALYNAVTGENTSGDAMLDTVVTTEQRSRRAVEEFCAQLKKLFLVGIIAVMGHAALKDGAVGEMMVKKWQDRMEDVERRMKAAVDECINNFPEQAKMDVEHQLVEKPASVDPEFAKNLLEALVKKYDWVSWSIRVFNHGGVFFWNWLAGKKYHGSGGGGQFFDLLTKNNIRIVVSFSVDPKPLNRSQVHDQIEMQRFKGNMVSVAQNLCNSLPNCVVHAVSRYKRVEETNNFQPECYYFGVHKRAYLCIHSE</sequence>
<dbReference type="EMBL" id="JAICCE010000001">
    <property type="protein sequence ID" value="KAG9283712.1"/>
    <property type="molecule type" value="Genomic_DNA"/>
</dbReference>
<comment type="caution">
    <text evidence="2">The sequence shown here is derived from an EMBL/GenBank/DDBJ whole genome shotgun (WGS) entry which is preliminary data.</text>
</comment>
<organism evidence="2 3">
    <name type="scientific">Astyanax mexicanus</name>
    <name type="common">Blind cave fish</name>
    <name type="synonym">Astyanax fasciatus mexicanus</name>
    <dbReference type="NCBI Taxonomy" id="7994"/>
    <lineage>
        <taxon>Eukaryota</taxon>
        <taxon>Metazoa</taxon>
        <taxon>Chordata</taxon>
        <taxon>Craniata</taxon>
        <taxon>Vertebrata</taxon>
        <taxon>Euteleostomi</taxon>
        <taxon>Actinopterygii</taxon>
        <taxon>Neopterygii</taxon>
        <taxon>Teleostei</taxon>
        <taxon>Ostariophysi</taxon>
        <taxon>Characiformes</taxon>
        <taxon>Characoidei</taxon>
        <taxon>Acestrorhamphidae</taxon>
        <taxon>Acestrorhamphinae</taxon>
        <taxon>Astyanax</taxon>
    </lineage>
</organism>
<accession>A0A8T2MPK3</accession>
<keyword evidence="1" id="KW-0175">Coiled coil</keyword>
<proteinExistence type="predicted"/>
<protein>
    <recommendedName>
        <fullName evidence="4">Rapunzel 5</fullName>
    </recommendedName>
</protein>
<gene>
    <name evidence="2" type="ORF">AMEX_G2510</name>
</gene>
<reference evidence="2 3" key="1">
    <citation type="submission" date="2021-07" db="EMBL/GenBank/DDBJ databases">
        <authorList>
            <person name="Imarazene B."/>
            <person name="Zahm M."/>
            <person name="Klopp C."/>
            <person name="Cabau C."/>
            <person name="Beille S."/>
            <person name="Jouanno E."/>
            <person name="Castinel A."/>
            <person name="Lluch J."/>
            <person name="Gil L."/>
            <person name="Kuchtly C."/>
            <person name="Lopez Roques C."/>
            <person name="Donnadieu C."/>
            <person name="Parrinello H."/>
            <person name="Journot L."/>
            <person name="Du K."/>
            <person name="Schartl M."/>
            <person name="Retaux S."/>
            <person name="Guiguen Y."/>
        </authorList>
    </citation>
    <scope>NUCLEOTIDE SEQUENCE [LARGE SCALE GENOMIC DNA]</scope>
    <source>
        <strain evidence="2">Pach_M1</strain>
        <tissue evidence="2">Testis</tissue>
    </source>
</reference>
<evidence type="ECO:0008006" key="4">
    <source>
        <dbReference type="Google" id="ProtNLM"/>
    </source>
</evidence>
<evidence type="ECO:0000313" key="3">
    <source>
        <dbReference type="Proteomes" id="UP000752171"/>
    </source>
</evidence>
<dbReference type="PANTHER" id="PTHR40472">
    <property type="entry name" value="RICIN B-TYPE LECTIN DOMAIN-CONTAINING PROTEIN"/>
    <property type="match status" value="1"/>
</dbReference>
<dbReference type="InterPro" id="IPR039051">
    <property type="entry name" value="SE-CTX-like"/>
</dbReference>
<name>A0A8T2MPK3_ASTMX</name>
<evidence type="ECO:0000313" key="2">
    <source>
        <dbReference type="EMBL" id="KAG9283712.1"/>
    </source>
</evidence>
<feature type="coiled-coil region" evidence="1">
    <location>
        <begin position="87"/>
        <end position="121"/>
    </location>
</feature>